<keyword evidence="3" id="KW-1003">Cell membrane</keyword>
<comment type="function">
    <text evidence="1">VSG forms a coat on the surface of the parasite. The trypanosome evades the immune response of the host by expressing a series of antigenically distinct VSGs from an estimated 1000 VSG genes.</text>
</comment>
<dbReference type="InterPro" id="IPR025932">
    <property type="entry name" value="Trypano_VSG_B_N_dom"/>
</dbReference>
<dbReference type="GO" id="GO:0098552">
    <property type="term" value="C:side of membrane"/>
    <property type="evidence" value="ECO:0007669"/>
    <property type="project" value="UniProtKB-KW"/>
</dbReference>
<evidence type="ECO:0000256" key="6">
    <source>
        <dbReference type="ARBA" id="ARBA00023136"/>
    </source>
</evidence>
<keyword evidence="5 10" id="KW-0732">Signal</keyword>
<feature type="compositionally biased region" description="Basic and acidic residues" evidence="9">
    <location>
        <begin position="403"/>
        <end position="421"/>
    </location>
</feature>
<evidence type="ECO:0000256" key="2">
    <source>
        <dbReference type="ARBA" id="ARBA00004609"/>
    </source>
</evidence>
<evidence type="ECO:0000256" key="9">
    <source>
        <dbReference type="SAM" id="MobiDB-lite"/>
    </source>
</evidence>
<feature type="signal peptide" evidence="10">
    <location>
        <begin position="1"/>
        <end position="22"/>
    </location>
</feature>
<sequence length="421" mass="45102">MQQSIAAVALLMVACLPESTTGNVAAGENAQLFNQLCTLTGVAEAKIEIGGEAEDTNEIDAEIQQLNMTFSSQDWQSIFKSGTGENDWQQTVPPNFSSHQTWSDHWPRWLQAVQAHASDKQQQKLKSRGALQLEQHQILYLSRKLRVIASKSATLASELKSLKVVEQAEAAKNAAKNLKIAAYGADKTAAGPLVGTEVFKGASKDNAKKCCENTAADKVTQTIAGTIICVCGGGATLKTACVNPQSELTQWNNGQTGTNTVWQELAKHCTHSITSNRPEEILDSTLQSIKATIKTDGSHAYLGAYRTTGCQASQATGFCVKYANDKRGTSDLFDSMEWVKTITDTVAALRQSRAATGRARTIKKELSLLEAQLQAAIDAAKTVTATPTIQVTGGAAPTGGNSDKTDECKQYKPQKTCEAKG</sequence>
<organism evidence="12">
    <name type="scientific">Trypanosoma brucei</name>
    <dbReference type="NCBI Taxonomy" id="5691"/>
    <lineage>
        <taxon>Eukaryota</taxon>
        <taxon>Discoba</taxon>
        <taxon>Euglenozoa</taxon>
        <taxon>Kinetoplastea</taxon>
        <taxon>Metakinetoplastina</taxon>
        <taxon>Trypanosomatida</taxon>
        <taxon>Trypanosomatidae</taxon>
        <taxon>Trypanosoma</taxon>
    </lineage>
</organism>
<feature type="region of interest" description="Disordered" evidence="9">
    <location>
        <begin position="390"/>
        <end position="421"/>
    </location>
</feature>
<dbReference type="GO" id="GO:0005886">
    <property type="term" value="C:plasma membrane"/>
    <property type="evidence" value="ECO:0007669"/>
    <property type="project" value="UniProtKB-SubCell"/>
</dbReference>
<feature type="domain" description="Trypanosome variant surface glycoprotein B-type N-terminal" evidence="11">
    <location>
        <begin position="12"/>
        <end position="366"/>
    </location>
</feature>
<name>A0A1J0R6N8_9TRYP</name>
<comment type="subcellular location">
    <subcellularLocation>
        <location evidence="2">Cell membrane</location>
        <topology evidence="2">Lipid-anchor</topology>
        <topology evidence="2">GPI-anchor</topology>
    </subcellularLocation>
</comment>
<protein>
    <submittedName>
        <fullName evidence="12">Variant surface glycoprotein 1125.1307</fullName>
    </submittedName>
</protein>
<dbReference type="VEuPathDB" id="TriTrypDB:Tb427_000345800"/>
<evidence type="ECO:0000256" key="7">
    <source>
        <dbReference type="ARBA" id="ARBA00023180"/>
    </source>
</evidence>
<evidence type="ECO:0000313" key="12">
    <source>
        <dbReference type="EMBL" id="APD73534.1"/>
    </source>
</evidence>
<keyword evidence="6" id="KW-0472">Membrane</keyword>
<evidence type="ECO:0000256" key="8">
    <source>
        <dbReference type="ARBA" id="ARBA00023288"/>
    </source>
</evidence>
<dbReference type="VEuPathDB" id="TriTrypDB:Tb1125.Tb11.v5.0924"/>
<evidence type="ECO:0000256" key="1">
    <source>
        <dbReference type="ARBA" id="ARBA00002523"/>
    </source>
</evidence>
<evidence type="ECO:0000256" key="10">
    <source>
        <dbReference type="SAM" id="SignalP"/>
    </source>
</evidence>
<evidence type="ECO:0000256" key="3">
    <source>
        <dbReference type="ARBA" id="ARBA00022475"/>
    </source>
</evidence>
<proteinExistence type="predicted"/>
<accession>A0A1J0R6N8</accession>
<keyword evidence="8" id="KW-0449">Lipoprotein</keyword>
<feature type="chain" id="PRO_5012995173" evidence="10">
    <location>
        <begin position="23"/>
        <end position="421"/>
    </location>
</feature>
<evidence type="ECO:0000256" key="5">
    <source>
        <dbReference type="ARBA" id="ARBA00022729"/>
    </source>
</evidence>
<dbReference type="AlphaFoldDB" id="A0A1J0R6N8"/>
<dbReference type="Pfam" id="PF13206">
    <property type="entry name" value="VSG_B"/>
    <property type="match status" value="1"/>
</dbReference>
<reference evidence="12" key="1">
    <citation type="submission" date="2016-08" db="EMBL/GenBank/DDBJ databases">
        <title>VSG repertoire of Trypanosoma brucei EATRO 1125.</title>
        <authorList>
            <person name="Cross G.A."/>
        </authorList>
    </citation>
    <scope>NUCLEOTIDE SEQUENCE</scope>
    <source>
        <strain evidence="12">EATRO 1125</strain>
    </source>
</reference>
<evidence type="ECO:0000259" key="11">
    <source>
        <dbReference type="Pfam" id="PF13206"/>
    </source>
</evidence>
<evidence type="ECO:0000256" key="4">
    <source>
        <dbReference type="ARBA" id="ARBA00022622"/>
    </source>
</evidence>
<keyword evidence="7" id="KW-0325">Glycoprotein</keyword>
<dbReference type="VEuPathDB" id="TriTrypDB:Tb927.11.19410"/>
<keyword evidence="4" id="KW-0336">GPI-anchor</keyword>
<dbReference type="EMBL" id="KX699578">
    <property type="protein sequence ID" value="APD73534.1"/>
    <property type="molecule type" value="Genomic_DNA"/>
</dbReference>